<dbReference type="InterPro" id="IPR006054">
    <property type="entry name" value="DnaQ"/>
</dbReference>
<evidence type="ECO:0000313" key="5">
    <source>
        <dbReference type="EMBL" id="SIT69288.1"/>
    </source>
</evidence>
<proteinExistence type="predicted"/>
<evidence type="ECO:0000256" key="1">
    <source>
        <dbReference type="ARBA" id="ARBA00022722"/>
    </source>
</evidence>
<dbReference type="RefSeq" id="WP_234982231.1">
    <property type="nucleotide sequence ID" value="NZ_FTPL01000001.1"/>
</dbReference>
<sequence>MEEQKRAVEQLLEEKVHQQIKRMRPPARPKKYKSSVRKVADYVVLDFETTGFRSGADKIIQIGAVKYIGHEQQGCFETLVNPRRHISPTITRLTGITNEQVADAPAIEEVIGDLIGFIGDFPIIAHNAAFDMSFLYALDAIEGITIPEYTVIDTVRLARKVITETTNHKLGTLAHYLRLEHRAHDAIGDCLATAAIYQYCLGVRK</sequence>
<keyword evidence="6" id="KW-1185">Reference proteome</keyword>
<feature type="domain" description="Exonuclease" evidence="4">
    <location>
        <begin position="41"/>
        <end position="205"/>
    </location>
</feature>
<dbReference type="PANTHER" id="PTHR30231">
    <property type="entry name" value="DNA POLYMERASE III SUBUNIT EPSILON"/>
    <property type="match status" value="1"/>
</dbReference>
<dbReference type="GO" id="GO:0003887">
    <property type="term" value="F:DNA-directed DNA polymerase activity"/>
    <property type="evidence" value="ECO:0007669"/>
    <property type="project" value="InterPro"/>
</dbReference>
<dbReference type="NCBIfam" id="TIGR00573">
    <property type="entry name" value="dnaq"/>
    <property type="match status" value="1"/>
</dbReference>
<dbReference type="GO" id="GO:0045004">
    <property type="term" value="P:DNA replication proofreading"/>
    <property type="evidence" value="ECO:0007669"/>
    <property type="project" value="TreeGrafter"/>
</dbReference>
<organism evidence="5 6">
    <name type="scientific">Edaphobacillus lindanitolerans</name>
    <dbReference type="NCBI Taxonomy" id="550447"/>
    <lineage>
        <taxon>Bacteria</taxon>
        <taxon>Bacillati</taxon>
        <taxon>Bacillota</taxon>
        <taxon>Bacilli</taxon>
        <taxon>Bacillales</taxon>
        <taxon>Bacillaceae</taxon>
        <taxon>Edaphobacillus</taxon>
    </lineage>
</organism>
<evidence type="ECO:0000256" key="2">
    <source>
        <dbReference type="ARBA" id="ARBA00022801"/>
    </source>
</evidence>
<dbReference type="SUPFAM" id="SSF53098">
    <property type="entry name" value="Ribonuclease H-like"/>
    <property type="match status" value="1"/>
</dbReference>
<dbReference type="STRING" id="550447.SAMN05428946_0471"/>
<dbReference type="SMART" id="SM00479">
    <property type="entry name" value="EXOIII"/>
    <property type="match status" value="1"/>
</dbReference>
<dbReference type="Pfam" id="PF00929">
    <property type="entry name" value="RNase_T"/>
    <property type="match status" value="1"/>
</dbReference>
<dbReference type="EMBL" id="FTPL01000001">
    <property type="protein sequence ID" value="SIT69288.1"/>
    <property type="molecule type" value="Genomic_DNA"/>
</dbReference>
<keyword evidence="3" id="KW-0269">Exonuclease</keyword>
<dbReference type="AlphaFoldDB" id="A0A1U7PJ62"/>
<evidence type="ECO:0000313" key="6">
    <source>
        <dbReference type="Proteomes" id="UP000187550"/>
    </source>
</evidence>
<protein>
    <submittedName>
        <fullName evidence="5">DNA polymerase-3 subunit epsilon</fullName>
    </submittedName>
</protein>
<dbReference type="InterPro" id="IPR012337">
    <property type="entry name" value="RNaseH-like_sf"/>
</dbReference>
<dbReference type="FunFam" id="3.30.420.10:FF:000045">
    <property type="entry name" value="3'-5' exonuclease DinG"/>
    <property type="match status" value="1"/>
</dbReference>
<accession>A0A1U7PJ62</accession>
<evidence type="ECO:0000256" key="3">
    <source>
        <dbReference type="ARBA" id="ARBA00022839"/>
    </source>
</evidence>
<gene>
    <name evidence="5" type="ORF">SAMN05428946_0471</name>
</gene>
<keyword evidence="2" id="KW-0378">Hydrolase</keyword>
<dbReference type="InterPro" id="IPR036397">
    <property type="entry name" value="RNaseH_sf"/>
</dbReference>
<dbReference type="PANTHER" id="PTHR30231:SF41">
    <property type="entry name" value="DNA POLYMERASE III SUBUNIT EPSILON"/>
    <property type="match status" value="1"/>
</dbReference>
<dbReference type="Proteomes" id="UP000187550">
    <property type="component" value="Unassembled WGS sequence"/>
</dbReference>
<name>A0A1U7PJ62_9BACI</name>
<keyword evidence="1" id="KW-0540">Nuclease</keyword>
<dbReference type="InterPro" id="IPR013520">
    <property type="entry name" value="Ribonucl_H"/>
</dbReference>
<evidence type="ECO:0000259" key="4">
    <source>
        <dbReference type="SMART" id="SM00479"/>
    </source>
</evidence>
<dbReference type="GO" id="GO:0008408">
    <property type="term" value="F:3'-5' exonuclease activity"/>
    <property type="evidence" value="ECO:0007669"/>
    <property type="project" value="TreeGrafter"/>
</dbReference>
<dbReference type="CDD" id="cd06127">
    <property type="entry name" value="DEDDh"/>
    <property type="match status" value="1"/>
</dbReference>
<dbReference type="GO" id="GO:0003677">
    <property type="term" value="F:DNA binding"/>
    <property type="evidence" value="ECO:0007669"/>
    <property type="project" value="InterPro"/>
</dbReference>
<dbReference type="Gene3D" id="3.30.420.10">
    <property type="entry name" value="Ribonuclease H-like superfamily/Ribonuclease H"/>
    <property type="match status" value="1"/>
</dbReference>
<reference evidence="6" key="1">
    <citation type="submission" date="2017-01" db="EMBL/GenBank/DDBJ databases">
        <authorList>
            <person name="Varghese N."/>
            <person name="Submissions S."/>
        </authorList>
    </citation>
    <scope>NUCLEOTIDE SEQUENCE [LARGE SCALE GENOMIC DNA]</scope>
    <source>
        <strain evidence="6">MNA4</strain>
    </source>
</reference>
<dbReference type="GO" id="GO:0005829">
    <property type="term" value="C:cytosol"/>
    <property type="evidence" value="ECO:0007669"/>
    <property type="project" value="TreeGrafter"/>
</dbReference>